<feature type="domain" description="Wadjet protein JetD C-terminal" evidence="1">
    <location>
        <begin position="204"/>
        <end position="379"/>
    </location>
</feature>
<comment type="caution">
    <text evidence="3">The sequence shown here is derived from an EMBL/GenBank/DDBJ whole genome shotgun (WGS) entry which is preliminary data.</text>
</comment>
<evidence type="ECO:0000259" key="1">
    <source>
        <dbReference type="Pfam" id="PF09983"/>
    </source>
</evidence>
<dbReference type="Proteomes" id="UP000316181">
    <property type="component" value="Unassembled WGS sequence"/>
</dbReference>
<dbReference type="InterPro" id="IPR014544">
    <property type="entry name" value="UCP028408"/>
</dbReference>
<dbReference type="Pfam" id="PF09983">
    <property type="entry name" value="JetD_C"/>
    <property type="match status" value="1"/>
</dbReference>
<dbReference type="PIRSF" id="PIRSF028408">
    <property type="entry name" value="UCP028408"/>
    <property type="match status" value="1"/>
</dbReference>
<dbReference type="InterPro" id="IPR024534">
    <property type="entry name" value="JetD_C"/>
</dbReference>
<dbReference type="InterPro" id="IPR024537">
    <property type="entry name" value="DUF3322"/>
</dbReference>
<protein>
    <recommendedName>
        <fullName evidence="5">Wadjet protein JetD C-terminal domain-containing protein</fullName>
    </recommendedName>
</protein>
<dbReference type="EMBL" id="VFNV01000001">
    <property type="protein sequence ID" value="TQK76007.1"/>
    <property type="molecule type" value="Genomic_DNA"/>
</dbReference>
<accession>A0A542SP25</accession>
<evidence type="ECO:0008006" key="5">
    <source>
        <dbReference type="Google" id="ProtNLM"/>
    </source>
</evidence>
<gene>
    <name evidence="3" type="ORF">FB389_0656</name>
</gene>
<dbReference type="AlphaFoldDB" id="A0A542SP25"/>
<keyword evidence="4" id="KW-1185">Reference proteome</keyword>
<sequence>MSDRWTSPGDVAARVRRRWADGTLLRALARGDALDPIEVPLRGPRASEIGDDVAAVRAWIAAVEAGGRAGRRYDLVWGQIGGRNFGRNRVPTRAVVGSFDQAWDLLGEGAAIERFEAVLRVSRPHPAVFEWVVQHPLRALDVADEFRDIVAAYVWLDAHRGSARYLREISAPGVDTKFAERHRRVLAQMLGVSGAADGFIAELGLAARPGLVRMRVGAGVPGWPLGLSEAAVRTAELAQVPLAPARALIVENEVTYLSVPVPDDGVVLWGRGFDVAQAGSLPWLSGIEVRYWGDLDTAGFGILSRLRARVPHAESVLMDRATLLEHRARWVREPAPSRADLPWLTAAERALYSDLVSDRFGPAVRLEQELIGWQWVLAAL</sequence>
<organism evidence="3 4">
    <name type="scientific">Rarobacter incanus</name>
    <dbReference type="NCBI Taxonomy" id="153494"/>
    <lineage>
        <taxon>Bacteria</taxon>
        <taxon>Bacillati</taxon>
        <taxon>Actinomycetota</taxon>
        <taxon>Actinomycetes</taxon>
        <taxon>Micrococcales</taxon>
        <taxon>Rarobacteraceae</taxon>
        <taxon>Rarobacter</taxon>
    </lineage>
</organism>
<proteinExistence type="predicted"/>
<name>A0A542SP25_9MICO</name>
<dbReference type="RefSeq" id="WP_142111327.1">
    <property type="nucleotide sequence ID" value="NZ_BAAATB010000008.1"/>
</dbReference>
<dbReference type="Pfam" id="PF11795">
    <property type="entry name" value="DUF3322"/>
    <property type="match status" value="1"/>
</dbReference>
<evidence type="ECO:0000313" key="3">
    <source>
        <dbReference type="EMBL" id="TQK76007.1"/>
    </source>
</evidence>
<feature type="domain" description="DUF3322" evidence="2">
    <location>
        <begin position="8"/>
        <end position="190"/>
    </location>
</feature>
<reference evidence="3 4" key="1">
    <citation type="submission" date="2019-06" db="EMBL/GenBank/DDBJ databases">
        <title>Sequencing the genomes of 1000 actinobacteria strains.</title>
        <authorList>
            <person name="Klenk H.-P."/>
        </authorList>
    </citation>
    <scope>NUCLEOTIDE SEQUENCE [LARGE SCALE GENOMIC DNA]</scope>
    <source>
        <strain evidence="3 4">DSM 10596</strain>
    </source>
</reference>
<dbReference type="OrthoDB" id="322908at2"/>
<evidence type="ECO:0000313" key="4">
    <source>
        <dbReference type="Proteomes" id="UP000316181"/>
    </source>
</evidence>
<evidence type="ECO:0000259" key="2">
    <source>
        <dbReference type="Pfam" id="PF11795"/>
    </source>
</evidence>